<dbReference type="Proteomes" id="UP001381693">
    <property type="component" value="Unassembled WGS sequence"/>
</dbReference>
<evidence type="ECO:0000313" key="2">
    <source>
        <dbReference type="EMBL" id="KAK7081988.1"/>
    </source>
</evidence>
<reference evidence="2 3" key="1">
    <citation type="submission" date="2023-11" db="EMBL/GenBank/DDBJ databases">
        <title>Halocaridina rubra genome assembly.</title>
        <authorList>
            <person name="Smith C."/>
        </authorList>
    </citation>
    <scope>NUCLEOTIDE SEQUENCE [LARGE SCALE GENOMIC DNA]</scope>
    <source>
        <strain evidence="2">EP-1</strain>
        <tissue evidence="2">Whole</tissue>
    </source>
</reference>
<accession>A0AAN8XL15</accession>
<comment type="caution">
    <text evidence="2">The sequence shown here is derived from an EMBL/GenBank/DDBJ whole genome shotgun (WGS) entry which is preliminary data.</text>
</comment>
<protein>
    <submittedName>
        <fullName evidence="2">Uncharacterized protein</fullName>
    </submittedName>
</protein>
<organism evidence="2 3">
    <name type="scientific">Halocaridina rubra</name>
    <name type="common">Hawaiian red shrimp</name>
    <dbReference type="NCBI Taxonomy" id="373956"/>
    <lineage>
        <taxon>Eukaryota</taxon>
        <taxon>Metazoa</taxon>
        <taxon>Ecdysozoa</taxon>
        <taxon>Arthropoda</taxon>
        <taxon>Crustacea</taxon>
        <taxon>Multicrustacea</taxon>
        <taxon>Malacostraca</taxon>
        <taxon>Eumalacostraca</taxon>
        <taxon>Eucarida</taxon>
        <taxon>Decapoda</taxon>
        <taxon>Pleocyemata</taxon>
        <taxon>Caridea</taxon>
        <taxon>Atyoidea</taxon>
        <taxon>Atyidae</taxon>
        <taxon>Halocaridina</taxon>
    </lineage>
</organism>
<feature type="non-terminal residue" evidence="2">
    <location>
        <position position="1367"/>
    </location>
</feature>
<feature type="compositionally biased region" description="Basic and acidic residues" evidence="1">
    <location>
        <begin position="941"/>
        <end position="965"/>
    </location>
</feature>
<sequence length="1367" mass="155231">MDCERKRSVLDHLQRIVKLTLDKLKFQLDEILVIQLDFGNLLRWSEGSYISGNARTMRSQDVAPGEPSLQSVAERISILENEKPNIGATSYTNIKMLISASKLSCVEISEKSIAKDVTVVSEKNVSHNLHETPEYPAEYSRRLPSITSGSVVNKKSEMENICLHFLPNSHMNAQCGMRKRVSLTELDRLSSVIVALDLPVLKVQHGVKQKTSLAKMGSSILPQDSREIRILRPVVSGTRVVPTLYSIQNMNDSQTYVECNNALKYDHALMELENSTQSLSTSQVHAELNAFDICDTLVKNPDVFCDLIQVTAQQSEVMSADIKEFDNSKGLETKLALFEDFSVCKESDMLISSCTMGNENKSTVNSPVGNASIIINNCEVKVASHTGNCIAAKYSETVYDEGVVSANSKQLDIHWIQSEVFSEINYFQSDISNETKTLESKSVYFDYSNELNFSEGSSSHKFVLDTVNYVPRGVFDVTEDSEMKLTSLYGKSDDSFELKFHKLDFSDLSNFSEIEKCEKKLHLHESFEREEFAIKLDRFSVTEESKKILDPPYFSEKEEYEKKLDLSNFPETEMCGKKLYLHEFSETEEFTIKLDHLEFSVTEESEEKLDLPYFSEKREYEKELDLPYFSEKEGYEMELDLPYMSEKEEYEKELDLPDFSEIEMCEKKLDIHEFSETEEFAIKLNHLEFFVTEESEKKQDHPNISETEESVKKRDLPDFYVAEEFKKKLEFPEVSETEQPEDKLDLLNFSVAEKLDLPEFSDSKELGKEQNLPDFYESKESKMDLDLADYCEIMESIINVDLPNFSVTEGCEKQPDLPYFSEKEKSEKKLDLPDYSDTKKSEINLDFPDFSYTKESEIRLNRGDFFETEESEKKVDIPNMSGLNESKIKLDFPDFPVIKNSAIKLALPDFSNTKESDIKSNLLDISETKKSEENLNPIDLCKTKESDNKLDNTDSSEKAELKFDQPDVSCESSNSKKSSQFFVLEELNDSEIIPTPYPTLNKTNKCPGYNSETTKDSATSILDDHLESQECETKSAEYICDVAGKEENSTKNTTNYTDLEELNSDQTDPHLKFDNDMEQDSNIGSSTDHLFIVKSGHCEGHGYDVSVASNQHPFSKTKSVLPFVSSFTGTSLADSQDTNLQTHACKMKLLPSATCRSSVVSKMSNNQGEQSSLAQGSSFVSNTNDSFNIGLHSNSTITRVHPMEYSVISNIENTGMSSGKSHEFLSVSYAGTNRRPSSGIADEIFKDVPKTVVSDNTDEIWEPTSNNSLQEKFGGSCEVPCHSAFCSEEVLYHVCLTPGQPYDVYLTFFIPPRTLWLQMQDCKILEVQDILEHEVTIRKGSEIKKQKLHRGAKVAALYRHDNCYYRA</sequence>
<evidence type="ECO:0000313" key="3">
    <source>
        <dbReference type="Proteomes" id="UP001381693"/>
    </source>
</evidence>
<evidence type="ECO:0000256" key="1">
    <source>
        <dbReference type="SAM" id="MobiDB-lite"/>
    </source>
</evidence>
<proteinExistence type="predicted"/>
<name>A0AAN8XL15_HALRR</name>
<gene>
    <name evidence="2" type="ORF">SK128_006642</name>
</gene>
<dbReference type="EMBL" id="JAXCGZ010004288">
    <property type="protein sequence ID" value="KAK7081988.1"/>
    <property type="molecule type" value="Genomic_DNA"/>
</dbReference>
<keyword evidence="3" id="KW-1185">Reference proteome</keyword>
<feature type="region of interest" description="Disordered" evidence="1">
    <location>
        <begin position="936"/>
        <end position="974"/>
    </location>
</feature>